<reference evidence="3" key="1">
    <citation type="submission" date="2021-02" db="EMBL/GenBank/DDBJ databases">
        <title>Infant gut strain persistence is associated with maternal origin, phylogeny, and functional potential including surface adhesion and iron acquisition.</title>
        <authorList>
            <person name="Lou Y.C."/>
        </authorList>
    </citation>
    <scope>NUCLEOTIDE SEQUENCE</scope>
    <source>
        <strain evidence="3">L2_039_000G1_dasL2_039_000G1_maxbin2.maxbin.077</strain>
    </source>
</reference>
<keyword evidence="1" id="KW-0175">Coiled coil</keyword>
<feature type="coiled-coil region" evidence="1">
    <location>
        <begin position="300"/>
        <end position="395"/>
    </location>
</feature>
<dbReference type="AlphaFoldDB" id="A0A9E1GFL0"/>
<feature type="transmembrane region" description="Helical" evidence="2">
    <location>
        <begin position="927"/>
        <end position="947"/>
    </location>
</feature>
<dbReference type="Proteomes" id="UP000811365">
    <property type="component" value="Unassembled WGS sequence"/>
</dbReference>
<evidence type="ECO:0000256" key="2">
    <source>
        <dbReference type="SAM" id="Phobius"/>
    </source>
</evidence>
<keyword evidence="2" id="KW-0472">Membrane</keyword>
<proteinExistence type="predicted"/>
<comment type="caution">
    <text evidence="3">The sequence shown here is derived from an EMBL/GenBank/DDBJ whole genome shotgun (WGS) entry which is preliminary data.</text>
</comment>
<keyword evidence="2" id="KW-0812">Transmembrane</keyword>
<feature type="transmembrane region" description="Helical" evidence="2">
    <location>
        <begin position="899"/>
        <end position="918"/>
    </location>
</feature>
<name>A0A9E1GFL0_9FIRM</name>
<dbReference type="EMBL" id="JAGZYH010000001">
    <property type="protein sequence ID" value="MBS6620584.1"/>
    <property type="molecule type" value="Genomic_DNA"/>
</dbReference>
<evidence type="ECO:0000313" key="3">
    <source>
        <dbReference type="EMBL" id="MBS6620584.1"/>
    </source>
</evidence>
<sequence>MASIRTSIELYDNFSDPMMDIVNAANAGTIAIENVQSAMNAGVDMSGINQATAAIQSFENTMQAIEAPSFSFGDVDTTLPDLGVATPNITVPVIPVVESQPQIDVPDGINVPVTAEVVEQPRIDVPAGIEVPVSAEITEQPQIDVPDGINVPVELSGVSESEKQIQDISTRLNNILNYQNAINNVGQNLFVMPGDSAAEITGINRELGQMQTALDYLKTNPFDLDSSVAQLQLGSLSSAIDNVIERQERLNDLMGNVPSQMYSATPTVQDAPQVEPTQAPVNVPFNWQADNMNVFENTGIERFQQEIESANTMLNALNDTQQRIAETAASVDLFPANAVTDLSGMQTRLQAIQDRIVQIENNPLNMGTNAANSELEQLRGQLDQAVQAQQALNSAVDNMDVQAANDAYLRLSQTVSGTERYIRDNVDEQGRFNSTIEQGTVEANMLAQTIKGAVASFVGIAGVKKALDFVGETTQAFNTQLNAETQLASVLANMLTTDAVAQYQVYVSADTTDAVNQINAIQNSVDEVKVPVSAETQALTAAFDQITSKASEIQGRGIYGDEAMIAAAGEFSTYFTDADAITTMMDTLADYAMGMSGGGALDSTALVDYATGLGKMMSGAYDAMTEKGFEVTDVQKAIIEGTATQAQITQELGAEYANMSSDMQAAATISEIIEESWAGLYENMSNTPDGKIIQMTNAWGDMEEMIGGRLYPCVLLFVDAVNSNWPTIETVVQGITGGLQVMLTVLSWIAQGALTVADVVANNWSWISPIIGGVTAALMVYYEWQLANNAISLATKGIKIALAVASYAHAAATGAEVTATAAATAAQYGLNTAFLASPVTWVVMGIIALIAVLLAVTNAIAQVTGVTQSGVGIITGVIAVGGAFILNTIISLINSVITLGVSFWNMLANFAAAFGLIFNDPIAAIEVMFLSLFNFIVSIVSSAAGILDTIFGSDLQSAVQGFQDKIQTQINTTVENAGGDKPKTLDPSDYTMDRISYGDAFNMGADFGDGVVGGISDFFNKTFNMDSVAPSIDLSDYTAGIGDGVKDIAGNTGAIKDSLNISEDELKYLRDIAEQEVINRFTTAEVTINQSNNNNISNGMDLDGVVSVMAEGVAEAIDTAAEGIHE</sequence>
<feature type="transmembrane region" description="Helical" evidence="2">
    <location>
        <begin position="841"/>
        <end position="861"/>
    </location>
</feature>
<evidence type="ECO:0008006" key="5">
    <source>
        <dbReference type="Google" id="ProtNLM"/>
    </source>
</evidence>
<organism evidence="3 4">
    <name type="scientific">Faecalibacterium prausnitzii</name>
    <dbReference type="NCBI Taxonomy" id="853"/>
    <lineage>
        <taxon>Bacteria</taxon>
        <taxon>Bacillati</taxon>
        <taxon>Bacillota</taxon>
        <taxon>Clostridia</taxon>
        <taxon>Eubacteriales</taxon>
        <taxon>Oscillospiraceae</taxon>
        <taxon>Faecalibacterium</taxon>
    </lineage>
</organism>
<feature type="transmembrane region" description="Helical" evidence="2">
    <location>
        <begin position="873"/>
        <end position="893"/>
    </location>
</feature>
<protein>
    <recommendedName>
        <fullName evidence="5">Phage tail tape measure protein</fullName>
    </recommendedName>
</protein>
<keyword evidence="2" id="KW-1133">Transmembrane helix</keyword>
<evidence type="ECO:0000256" key="1">
    <source>
        <dbReference type="SAM" id="Coils"/>
    </source>
</evidence>
<gene>
    <name evidence="3" type="ORF">KH315_00175</name>
</gene>
<accession>A0A9E1GFL0</accession>
<evidence type="ECO:0000313" key="4">
    <source>
        <dbReference type="Proteomes" id="UP000811365"/>
    </source>
</evidence>